<name>A0A934S9Y4_9BACT</name>
<protein>
    <recommendedName>
        <fullName evidence="3">RHS repeat protein</fullName>
    </recommendedName>
</protein>
<evidence type="ECO:0000313" key="2">
    <source>
        <dbReference type="Proteomes" id="UP000603141"/>
    </source>
</evidence>
<evidence type="ECO:0000313" key="1">
    <source>
        <dbReference type="EMBL" id="MBK1882357.1"/>
    </source>
</evidence>
<accession>A0A934S9Y4</accession>
<reference evidence="1" key="1">
    <citation type="submission" date="2021-01" db="EMBL/GenBank/DDBJ databases">
        <title>Modified the classification status of verrucomicrobia.</title>
        <authorList>
            <person name="Feng X."/>
        </authorList>
    </citation>
    <scope>NUCLEOTIDE SEQUENCE</scope>
    <source>
        <strain evidence="1">KCTC 22041</strain>
    </source>
</reference>
<sequence length="84" mass="9262">MTTSTAAQSAGVSYRKLLFTYDWMGRRVRKQVFTSSTATASGAYVPCYDGNGNVVNGMECQNLEQVVTRQEYDPFGNITVHDGL</sequence>
<dbReference type="AlphaFoldDB" id="A0A934S9Y4"/>
<comment type="caution">
    <text evidence="1">The sequence shown here is derived from an EMBL/GenBank/DDBJ whole genome shotgun (WGS) entry which is preliminary data.</text>
</comment>
<dbReference type="EMBL" id="JAENIJ010000010">
    <property type="protein sequence ID" value="MBK1882357.1"/>
    <property type="molecule type" value="Genomic_DNA"/>
</dbReference>
<dbReference type="RefSeq" id="WP_200269416.1">
    <property type="nucleotide sequence ID" value="NZ_JAENIJ010000010.1"/>
</dbReference>
<organism evidence="1 2">
    <name type="scientific">Luteolibacter pohnpeiensis</name>
    <dbReference type="NCBI Taxonomy" id="454153"/>
    <lineage>
        <taxon>Bacteria</taxon>
        <taxon>Pseudomonadati</taxon>
        <taxon>Verrucomicrobiota</taxon>
        <taxon>Verrucomicrobiia</taxon>
        <taxon>Verrucomicrobiales</taxon>
        <taxon>Verrucomicrobiaceae</taxon>
        <taxon>Luteolibacter</taxon>
    </lineage>
</organism>
<dbReference type="Proteomes" id="UP000603141">
    <property type="component" value="Unassembled WGS sequence"/>
</dbReference>
<keyword evidence="2" id="KW-1185">Reference proteome</keyword>
<evidence type="ECO:0008006" key="3">
    <source>
        <dbReference type="Google" id="ProtNLM"/>
    </source>
</evidence>
<gene>
    <name evidence="1" type="ORF">JIN85_08025</name>
</gene>
<proteinExistence type="predicted"/>